<name>A0A2R5GF22_9STRA</name>
<dbReference type="AlphaFoldDB" id="A0A2R5GF22"/>
<protein>
    <submittedName>
        <fullName evidence="6">Dimethylaniline monooxygenase N-oxide-forming 5</fullName>
    </submittedName>
</protein>
<dbReference type="OrthoDB" id="66881at2759"/>
<keyword evidence="5" id="KW-0560">Oxidoreductase</keyword>
<evidence type="ECO:0000313" key="7">
    <source>
        <dbReference type="Proteomes" id="UP000241890"/>
    </source>
</evidence>
<sequence>MTVKSVAVVGVGSAGLAAIKWCRERGLEVVGYERESDCGGVWHQGTAHSPAYDSLFTNSSNKLMELSDFPFPFKTSQVFPKHAEILRYYRAYKDHFGLDKFVRWNTGVRRVEKIHEKGVWRVETEHGDVDYYDAVMLCTGKLWDPRLPPWAHDLAEQHPEIDVLHAKMYRNPDRFRKRSVVIVGIGNSALDIALELSQHEDIDVCISCRRGTSIVPTRDSAGNPTDQKLARRFVQYKLPSKARLLYLYYLVNAANKSFRDAGLPEPPTGLFGPRSPSANLKQTPEFLRQLRNGRIRFVPEATGESVIGSDGKPSLQLADGSTVRADAVICCTGYTLRLDKVLGPKETESISRVAHWKGGRSVPWLRMYRHCMHPQDPTLFLCGFVTSFGNETCISEMQSRWATAVMAGLIPAPTSEKIEKDLAMTEFFLNQTQPSLSGFVRYIPYLDAMAEDLGATPEVDFWSDPRLYLQMLFNPVVPAHYRIFGLDALPREQLRSRL</sequence>
<dbReference type="Gene3D" id="3.50.50.60">
    <property type="entry name" value="FAD/NAD(P)-binding domain"/>
    <property type="match status" value="1"/>
</dbReference>
<dbReference type="SUPFAM" id="SSF51905">
    <property type="entry name" value="FAD/NAD(P)-binding domain"/>
    <property type="match status" value="1"/>
</dbReference>
<dbReference type="InterPro" id="IPR000960">
    <property type="entry name" value="Flavin_mOase"/>
</dbReference>
<dbReference type="InterPro" id="IPR036188">
    <property type="entry name" value="FAD/NAD-bd_sf"/>
</dbReference>
<comment type="caution">
    <text evidence="6">The sequence shown here is derived from an EMBL/GenBank/DDBJ whole genome shotgun (WGS) entry which is preliminary data.</text>
</comment>
<keyword evidence="6" id="KW-0503">Monooxygenase</keyword>
<evidence type="ECO:0000256" key="4">
    <source>
        <dbReference type="ARBA" id="ARBA00022857"/>
    </source>
</evidence>
<dbReference type="GO" id="GO:0004499">
    <property type="term" value="F:N,N-dimethylaniline monooxygenase activity"/>
    <property type="evidence" value="ECO:0007669"/>
    <property type="project" value="InterPro"/>
</dbReference>
<dbReference type="PIRSF" id="PIRSF000332">
    <property type="entry name" value="FMO"/>
    <property type="match status" value="1"/>
</dbReference>
<dbReference type="PANTHER" id="PTHR23023">
    <property type="entry name" value="DIMETHYLANILINE MONOOXYGENASE"/>
    <property type="match status" value="1"/>
</dbReference>
<organism evidence="6 7">
    <name type="scientific">Hondaea fermentalgiana</name>
    <dbReference type="NCBI Taxonomy" id="2315210"/>
    <lineage>
        <taxon>Eukaryota</taxon>
        <taxon>Sar</taxon>
        <taxon>Stramenopiles</taxon>
        <taxon>Bigyra</taxon>
        <taxon>Labyrinthulomycetes</taxon>
        <taxon>Thraustochytrida</taxon>
        <taxon>Thraustochytriidae</taxon>
        <taxon>Hondaea</taxon>
    </lineage>
</organism>
<evidence type="ECO:0000313" key="6">
    <source>
        <dbReference type="EMBL" id="GBG29526.1"/>
    </source>
</evidence>
<dbReference type="InterPro" id="IPR050346">
    <property type="entry name" value="FMO-like"/>
</dbReference>
<dbReference type="EMBL" id="BEYU01000059">
    <property type="protein sequence ID" value="GBG29526.1"/>
    <property type="molecule type" value="Genomic_DNA"/>
</dbReference>
<comment type="similarity">
    <text evidence="1">Belongs to the FMO family.</text>
</comment>
<dbReference type="InterPro" id="IPR020946">
    <property type="entry name" value="Flavin_mOase-like"/>
</dbReference>
<evidence type="ECO:0000256" key="2">
    <source>
        <dbReference type="ARBA" id="ARBA00022630"/>
    </source>
</evidence>
<accession>A0A2R5GF22</accession>
<dbReference type="Pfam" id="PF00743">
    <property type="entry name" value="FMO-like"/>
    <property type="match status" value="1"/>
</dbReference>
<evidence type="ECO:0000256" key="5">
    <source>
        <dbReference type="ARBA" id="ARBA00023002"/>
    </source>
</evidence>
<dbReference type="InParanoid" id="A0A2R5GF22"/>
<dbReference type="Proteomes" id="UP000241890">
    <property type="component" value="Unassembled WGS sequence"/>
</dbReference>
<keyword evidence="3" id="KW-0274">FAD</keyword>
<dbReference type="PRINTS" id="PR00370">
    <property type="entry name" value="FMOXYGENASE"/>
</dbReference>
<dbReference type="GO" id="GO:0050661">
    <property type="term" value="F:NADP binding"/>
    <property type="evidence" value="ECO:0007669"/>
    <property type="project" value="InterPro"/>
</dbReference>
<evidence type="ECO:0000256" key="1">
    <source>
        <dbReference type="ARBA" id="ARBA00009183"/>
    </source>
</evidence>
<keyword evidence="2" id="KW-0285">Flavoprotein</keyword>
<keyword evidence="4" id="KW-0521">NADP</keyword>
<evidence type="ECO:0000256" key="3">
    <source>
        <dbReference type="ARBA" id="ARBA00022827"/>
    </source>
</evidence>
<gene>
    <name evidence="6" type="ORF">FCC1311_057472</name>
</gene>
<reference evidence="6 7" key="1">
    <citation type="submission" date="2017-12" db="EMBL/GenBank/DDBJ databases">
        <title>Sequencing, de novo assembly and annotation of complete genome of a new Thraustochytrid species, strain FCC1311.</title>
        <authorList>
            <person name="Sedici K."/>
            <person name="Godart F."/>
            <person name="Aiese Cigliano R."/>
            <person name="Sanseverino W."/>
            <person name="Barakat M."/>
            <person name="Ortet P."/>
            <person name="Marechal E."/>
            <person name="Cagnac O."/>
            <person name="Amato A."/>
        </authorList>
    </citation>
    <scope>NUCLEOTIDE SEQUENCE [LARGE SCALE GENOMIC DNA]</scope>
</reference>
<keyword evidence="7" id="KW-1185">Reference proteome</keyword>
<dbReference type="GO" id="GO:0050660">
    <property type="term" value="F:flavin adenine dinucleotide binding"/>
    <property type="evidence" value="ECO:0007669"/>
    <property type="project" value="InterPro"/>
</dbReference>
<proteinExistence type="inferred from homology"/>